<evidence type="ECO:0000313" key="8">
    <source>
        <dbReference type="EMBL" id="EXK29506.1"/>
    </source>
</evidence>
<sequence>METVPKVIDKERGNKKWTRANAPKVRTGCVTWFVAHFFVSPFCSTDFQDSKARHLKCDEGKPGCGRCFKDSFQCGGYEQPRPCTQMRTKRRPKKPDPVYLASQGRLHERKISPMPALTTIQFADESIAALFHHARQHTLEDFLQTSDSIDFWFQFILPASYSVHAIRHALCALGGAHRFFLGSRVGVSHSSSIVHIEEEAIQNYNCAIAYIRPLMTKSSENTLQIVLACCIIFICIENLLGRPAESIRHLNAGRRLLTSLYHRQQNTAPEQPWTKRTLQQSDSIIRSISDILLSLRQSAAVYNAATVFPYWNHHQAVDLGDLTVPFDSLSKEIKLSNDIGYACTGFPNSFNRKIFHNTEPFDGGDIQPSSMGFNLNNAGAAFPAAQSAYKTWNSKFEPLRKRKLKEQLSVSARYQLAKLSLTQAVWAALIKIDTFEDDFEKKDCEFILERAEELIKLDIARKIPIFVLDCDLVSALAAVLKSCNDAAIQRKTISMLRSLHRKDGLWDSQELADIFEASIDARNSGAISWDTQPLAIPELRRRLHCLRFLSR</sequence>
<keyword evidence="5" id="KW-0804">Transcription</keyword>
<evidence type="ECO:0000256" key="6">
    <source>
        <dbReference type="ARBA" id="ARBA00023242"/>
    </source>
</evidence>
<keyword evidence="2" id="KW-0862">Zinc</keyword>
<keyword evidence="6" id="KW-0539">Nucleus</keyword>
<evidence type="ECO:0000256" key="1">
    <source>
        <dbReference type="ARBA" id="ARBA00022723"/>
    </source>
</evidence>
<dbReference type="Pfam" id="PF00172">
    <property type="entry name" value="Zn_clus"/>
    <property type="match status" value="1"/>
</dbReference>
<evidence type="ECO:0000256" key="4">
    <source>
        <dbReference type="ARBA" id="ARBA00023125"/>
    </source>
</evidence>
<proteinExistence type="predicted"/>
<dbReference type="OrthoDB" id="2593732at2759"/>
<reference evidence="8" key="1">
    <citation type="submission" date="2012-04" db="EMBL/GenBank/DDBJ databases">
        <title>The Genome Sequence of Fusarium oxysporum melonis.</title>
        <authorList>
            <consortium name="The Broad Institute Genome Sequencing Platform"/>
            <person name="Ma L.-J."/>
            <person name="Gale L.R."/>
            <person name="Schwartz D.C."/>
            <person name="Zhou S."/>
            <person name="Corby-Kistler H."/>
            <person name="Young S.K."/>
            <person name="Zeng Q."/>
            <person name="Gargeya S."/>
            <person name="Fitzgerald M."/>
            <person name="Haas B."/>
            <person name="Abouelleil A."/>
            <person name="Alvarado L."/>
            <person name="Arachchi H.M."/>
            <person name="Berlin A."/>
            <person name="Brown A."/>
            <person name="Chapman S.B."/>
            <person name="Chen Z."/>
            <person name="Dunbar C."/>
            <person name="Freedman E."/>
            <person name="Gearin G."/>
            <person name="Goldberg J."/>
            <person name="Griggs A."/>
            <person name="Gujja S."/>
            <person name="Heiman D."/>
            <person name="Howarth C."/>
            <person name="Larson L."/>
            <person name="Lui A."/>
            <person name="MacDonald P.J.P."/>
            <person name="Montmayeur A."/>
            <person name="Murphy C."/>
            <person name="Neiman D."/>
            <person name="Pearson M."/>
            <person name="Priest M."/>
            <person name="Roberts A."/>
            <person name="Saif S."/>
            <person name="Shea T."/>
            <person name="Shenoy N."/>
            <person name="Sisk P."/>
            <person name="Stolte C."/>
            <person name="Sykes S."/>
            <person name="Wortman J."/>
            <person name="Nusbaum C."/>
            <person name="Birren B."/>
        </authorList>
    </citation>
    <scope>NUCLEOTIDE SEQUENCE</scope>
    <source>
        <strain evidence="8">26406</strain>
    </source>
</reference>
<feature type="domain" description="Zn(2)-C6 fungal-type" evidence="7">
    <location>
        <begin position="52"/>
        <end position="81"/>
    </location>
</feature>
<gene>
    <name evidence="8" type="ORF">FOMG_13982</name>
</gene>
<keyword evidence="4" id="KW-0238">DNA-binding</keyword>
<dbReference type="Pfam" id="PF11951">
    <property type="entry name" value="Fungal_trans_2"/>
    <property type="match status" value="1"/>
</dbReference>
<dbReference type="EMBL" id="JH659342">
    <property type="protein sequence ID" value="EXK29506.1"/>
    <property type="molecule type" value="Genomic_DNA"/>
</dbReference>
<dbReference type="GO" id="GO:0003677">
    <property type="term" value="F:DNA binding"/>
    <property type="evidence" value="ECO:0007669"/>
    <property type="project" value="UniProtKB-KW"/>
</dbReference>
<keyword evidence="3" id="KW-0805">Transcription regulation</keyword>
<dbReference type="CDD" id="cd00067">
    <property type="entry name" value="GAL4"/>
    <property type="match status" value="1"/>
</dbReference>
<dbReference type="HOGENOM" id="CLU_011409_11_2_1"/>
<protein>
    <recommendedName>
        <fullName evidence="7">Zn(2)-C6 fungal-type domain-containing protein</fullName>
    </recommendedName>
</protein>
<dbReference type="AlphaFoldDB" id="X0A8L0"/>
<keyword evidence="1" id="KW-0479">Metal-binding</keyword>
<dbReference type="InterPro" id="IPR052360">
    <property type="entry name" value="Transcr_Regulatory_Proteins"/>
</dbReference>
<name>X0A8L0_FUSOX</name>
<dbReference type="Proteomes" id="UP000030703">
    <property type="component" value="Unassembled WGS sequence"/>
</dbReference>
<evidence type="ECO:0000256" key="3">
    <source>
        <dbReference type="ARBA" id="ARBA00023015"/>
    </source>
</evidence>
<dbReference type="GO" id="GO:0008270">
    <property type="term" value="F:zinc ion binding"/>
    <property type="evidence" value="ECO:0007669"/>
    <property type="project" value="InterPro"/>
</dbReference>
<dbReference type="PANTHER" id="PTHR36206">
    <property type="entry name" value="ASPERCRYPTIN BIOSYNTHESIS CLUSTER-SPECIFIC TRANSCRIPTION REGULATOR ATNN-RELATED"/>
    <property type="match status" value="1"/>
</dbReference>
<dbReference type="InterPro" id="IPR001138">
    <property type="entry name" value="Zn2Cys6_DnaBD"/>
</dbReference>
<evidence type="ECO:0000259" key="7">
    <source>
        <dbReference type="Pfam" id="PF00172"/>
    </source>
</evidence>
<evidence type="ECO:0000256" key="2">
    <source>
        <dbReference type="ARBA" id="ARBA00022833"/>
    </source>
</evidence>
<accession>X0A8L0</accession>
<evidence type="ECO:0000256" key="5">
    <source>
        <dbReference type="ARBA" id="ARBA00023163"/>
    </source>
</evidence>
<dbReference type="PANTHER" id="PTHR36206:SF12">
    <property type="entry name" value="ASPERCRYPTIN BIOSYNTHESIS CLUSTER-SPECIFIC TRANSCRIPTION REGULATOR ATNN-RELATED"/>
    <property type="match status" value="1"/>
</dbReference>
<reference evidence="8" key="2">
    <citation type="submission" date="2012-05" db="EMBL/GenBank/DDBJ databases">
        <title>Annotation of the Genome Sequence of Fusarium oxysporum f. sp. melonis 26406.</title>
        <authorList>
            <consortium name="The Broad Institute Genomics Platform"/>
            <person name="Ma L.-J."/>
            <person name="Corby-Kistler H."/>
            <person name="Broz K."/>
            <person name="Gale L.R."/>
            <person name="Jonkers W."/>
            <person name="O'Donnell K."/>
            <person name="Ploetz R."/>
            <person name="Steinberg C."/>
            <person name="Schwartz D.C."/>
            <person name="VanEtten H."/>
            <person name="Zhou S."/>
            <person name="Young S.K."/>
            <person name="Zeng Q."/>
            <person name="Gargeya S."/>
            <person name="Fitzgerald M."/>
            <person name="Abouelleil A."/>
            <person name="Alvarado L."/>
            <person name="Chapman S.B."/>
            <person name="Gainer-Dewar J."/>
            <person name="Goldberg J."/>
            <person name="Griggs A."/>
            <person name="Gujja S."/>
            <person name="Hansen M."/>
            <person name="Howarth C."/>
            <person name="Imamovic A."/>
            <person name="Ireland A."/>
            <person name="Larimer J."/>
            <person name="McCowan C."/>
            <person name="Murphy C."/>
            <person name="Pearson M."/>
            <person name="Poon T.W."/>
            <person name="Priest M."/>
            <person name="Roberts A."/>
            <person name="Saif S."/>
            <person name="Shea T."/>
            <person name="Sykes S."/>
            <person name="Wortman J."/>
            <person name="Nusbaum C."/>
            <person name="Birren B."/>
        </authorList>
    </citation>
    <scope>NUCLEOTIDE SEQUENCE</scope>
    <source>
        <strain evidence="8">26406</strain>
    </source>
</reference>
<dbReference type="GO" id="GO:0000981">
    <property type="term" value="F:DNA-binding transcription factor activity, RNA polymerase II-specific"/>
    <property type="evidence" value="ECO:0007669"/>
    <property type="project" value="InterPro"/>
</dbReference>
<organism evidence="8">
    <name type="scientific">Fusarium oxysporum f. sp. melonis 26406</name>
    <dbReference type="NCBI Taxonomy" id="1089452"/>
    <lineage>
        <taxon>Eukaryota</taxon>
        <taxon>Fungi</taxon>
        <taxon>Dikarya</taxon>
        <taxon>Ascomycota</taxon>
        <taxon>Pezizomycotina</taxon>
        <taxon>Sordariomycetes</taxon>
        <taxon>Hypocreomycetidae</taxon>
        <taxon>Hypocreales</taxon>
        <taxon>Nectriaceae</taxon>
        <taxon>Fusarium</taxon>
        <taxon>Fusarium oxysporum species complex</taxon>
    </lineage>
</organism>
<dbReference type="InterPro" id="IPR021858">
    <property type="entry name" value="Fun_TF"/>
</dbReference>
<dbReference type="VEuPathDB" id="FungiDB:FOMG_13982"/>